<name>A0AAN8PRI6_PATCE</name>
<dbReference type="SUPFAM" id="SSF56219">
    <property type="entry name" value="DNase I-like"/>
    <property type="match status" value="1"/>
</dbReference>
<sequence>MERDLYLCAAYIPPEGSPHSDDDFQTLQASVNELNDAGDILLMGDLNAKVGNFKDYIPFDDCKHIDQYLSDNYVSDQTINRKSESKTVNNHGKQLIDICTSSELRILNGRFIGDLLGNPFCFQYNERVQHNS</sequence>
<dbReference type="AlphaFoldDB" id="A0AAN8PRI6"/>
<accession>A0AAN8PRI6</accession>
<gene>
    <name evidence="2" type="ORF">SNE40_010356</name>
</gene>
<proteinExistence type="predicted"/>
<reference evidence="2 3" key="1">
    <citation type="submission" date="2024-01" db="EMBL/GenBank/DDBJ databases">
        <title>The genome of the rayed Mediterranean limpet Patella caerulea (Linnaeus, 1758).</title>
        <authorList>
            <person name="Anh-Thu Weber A."/>
            <person name="Halstead-Nussloch G."/>
        </authorList>
    </citation>
    <scope>NUCLEOTIDE SEQUENCE [LARGE SCALE GENOMIC DNA]</scope>
    <source>
        <strain evidence="2">AATW-2023a</strain>
        <tissue evidence="2">Whole specimen</tissue>
    </source>
</reference>
<dbReference type="Gene3D" id="3.60.10.10">
    <property type="entry name" value="Endonuclease/exonuclease/phosphatase"/>
    <property type="match status" value="1"/>
</dbReference>
<dbReference type="InterPro" id="IPR005135">
    <property type="entry name" value="Endo/exonuclease/phosphatase"/>
</dbReference>
<dbReference type="Proteomes" id="UP001347796">
    <property type="component" value="Unassembled WGS sequence"/>
</dbReference>
<dbReference type="EMBL" id="JAZGQO010000007">
    <property type="protein sequence ID" value="KAK6182742.1"/>
    <property type="molecule type" value="Genomic_DNA"/>
</dbReference>
<evidence type="ECO:0000313" key="3">
    <source>
        <dbReference type="Proteomes" id="UP001347796"/>
    </source>
</evidence>
<protein>
    <recommendedName>
        <fullName evidence="1">Endonuclease/exonuclease/phosphatase domain-containing protein</fullName>
    </recommendedName>
</protein>
<dbReference type="Pfam" id="PF14529">
    <property type="entry name" value="Exo_endo_phos_2"/>
    <property type="match status" value="1"/>
</dbReference>
<keyword evidence="3" id="KW-1185">Reference proteome</keyword>
<feature type="domain" description="Endonuclease/exonuclease/phosphatase" evidence="1">
    <location>
        <begin position="6"/>
        <end position="103"/>
    </location>
</feature>
<evidence type="ECO:0000259" key="1">
    <source>
        <dbReference type="Pfam" id="PF14529"/>
    </source>
</evidence>
<organism evidence="2 3">
    <name type="scientific">Patella caerulea</name>
    <name type="common">Rayed Mediterranean limpet</name>
    <dbReference type="NCBI Taxonomy" id="87958"/>
    <lineage>
        <taxon>Eukaryota</taxon>
        <taxon>Metazoa</taxon>
        <taxon>Spiralia</taxon>
        <taxon>Lophotrochozoa</taxon>
        <taxon>Mollusca</taxon>
        <taxon>Gastropoda</taxon>
        <taxon>Patellogastropoda</taxon>
        <taxon>Patelloidea</taxon>
        <taxon>Patellidae</taxon>
        <taxon>Patella</taxon>
    </lineage>
</organism>
<evidence type="ECO:0000313" key="2">
    <source>
        <dbReference type="EMBL" id="KAK6182742.1"/>
    </source>
</evidence>
<comment type="caution">
    <text evidence="2">The sequence shown here is derived from an EMBL/GenBank/DDBJ whole genome shotgun (WGS) entry which is preliminary data.</text>
</comment>
<dbReference type="InterPro" id="IPR036691">
    <property type="entry name" value="Endo/exonu/phosph_ase_sf"/>
</dbReference>
<dbReference type="GO" id="GO:0003824">
    <property type="term" value="F:catalytic activity"/>
    <property type="evidence" value="ECO:0007669"/>
    <property type="project" value="InterPro"/>
</dbReference>